<dbReference type="OrthoDB" id="9805030at2"/>
<feature type="binding site" evidence="5">
    <location>
        <position position="37"/>
    </location>
    <ligand>
        <name>AMP</name>
        <dbReference type="ChEBI" id="CHEBI:456215"/>
    </ligand>
</feature>
<protein>
    <recommendedName>
        <fullName evidence="5 7">Adenylate kinase</fullName>
        <shortName evidence="5">AK</shortName>
        <ecNumber evidence="5 7">2.7.4.3</ecNumber>
    </recommendedName>
    <alternativeName>
        <fullName evidence="5">ATP-AMP transphosphorylase</fullName>
    </alternativeName>
    <alternativeName>
        <fullName evidence="5">ATP:AMP phosphotransferase</fullName>
    </alternativeName>
    <alternativeName>
        <fullName evidence="5">Adenylate monophosphate kinase</fullName>
    </alternativeName>
</protein>
<comment type="caution">
    <text evidence="5">Lacks conserved residue(s) required for the propagation of feature annotation.</text>
</comment>
<feature type="binding site" evidence="5">
    <location>
        <begin position="11"/>
        <end position="16"/>
    </location>
    <ligand>
        <name>ATP</name>
        <dbReference type="ChEBI" id="CHEBI:30616"/>
    </ligand>
</feature>
<dbReference type="InterPro" id="IPR033690">
    <property type="entry name" value="Adenylat_kinase_CS"/>
</dbReference>
<name>A0A2S5A296_9SPHI</name>
<feature type="binding site" evidence="5">
    <location>
        <position position="128"/>
    </location>
    <ligand>
        <name>ATP</name>
        <dbReference type="ChEBI" id="CHEBI:30616"/>
    </ligand>
</feature>
<gene>
    <name evidence="5" type="primary">adk</name>
    <name evidence="8" type="ORF">C3K47_10070</name>
</gene>
<dbReference type="Proteomes" id="UP000236893">
    <property type="component" value="Unassembled WGS sequence"/>
</dbReference>
<feature type="binding site" evidence="5">
    <location>
        <position position="174"/>
    </location>
    <ligand>
        <name>ATP</name>
        <dbReference type="ChEBI" id="CHEBI:30616"/>
    </ligand>
</feature>
<dbReference type="AlphaFoldDB" id="A0A2S5A296"/>
<dbReference type="UniPathway" id="UPA00588">
    <property type="reaction ID" value="UER00649"/>
</dbReference>
<dbReference type="PANTHER" id="PTHR23359">
    <property type="entry name" value="NUCLEOTIDE KINASE"/>
    <property type="match status" value="1"/>
</dbReference>
<dbReference type="HAMAP" id="MF_00235">
    <property type="entry name" value="Adenylate_kinase_Adk"/>
    <property type="match status" value="1"/>
</dbReference>
<dbReference type="GO" id="GO:0044209">
    <property type="term" value="P:AMP salvage"/>
    <property type="evidence" value="ECO:0007669"/>
    <property type="project" value="UniProtKB-UniRule"/>
</dbReference>
<dbReference type="GO" id="GO:0004017">
    <property type="term" value="F:AMP kinase activity"/>
    <property type="evidence" value="ECO:0007669"/>
    <property type="project" value="UniProtKB-UniRule"/>
</dbReference>
<keyword evidence="5" id="KW-0963">Cytoplasm</keyword>
<keyword evidence="3 5" id="KW-0547">Nucleotide-binding</keyword>
<evidence type="ECO:0000256" key="1">
    <source>
        <dbReference type="ARBA" id="ARBA00022679"/>
    </source>
</evidence>
<dbReference type="NCBIfam" id="NF011105">
    <property type="entry name" value="PRK14532.1"/>
    <property type="match status" value="1"/>
</dbReference>
<dbReference type="EC" id="2.7.4.3" evidence="5 7"/>
<dbReference type="NCBIfam" id="NF011100">
    <property type="entry name" value="PRK14527.1"/>
    <property type="match status" value="1"/>
</dbReference>
<dbReference type="RefSeq" id="WP_103789004.1">
    <property type="nucleotide sequence ID" value="NZ_PQVF01000006.1"/>
</dbReference>
<feature type="binding site" evidence="5">
    <location>
        <position position="134"/>
    </location>
    <ligand>
        <name>AMP</name>
        <dbReference type="ChEBI" id="CHEBI:456215"/>
    </ligand>
</feature>
<evidence type="ECO:0000256" key="5">
    <source>
        <dbReference type="HAMAP-Rule" id="MF_00235"/>
    </source>
</evidence>
<feature type="binding site" evidence="5">
    <location>
        <position position="32"/>
    </location>
    <ligand>
        <name>AMP</name>
        <dbReference type="ChEBI" id="CHEBI:456215"/>
    </ligand>
</feature>
<evidence type="ECO:0000256" key="4">
    <source>
        <dbReference type="ARBA" id="ARBA00022777"/>
    </source>
</evidence>
<dbReference type="Gene3D" id="3.40.50.300">
    <property type="entry name" value="P-loop containing nucleotide triphosphate hydrolases"/>
    <property type="match status" value="1"/>
</dbReference>
<dbReference type="PRINTS" id="PR00094">
    <property type="entry name" value="ADENYLTKNASE"/>
</dbReference>
<dbReference type="InterPro" id="IPR027417">
    <property type="entry name" value="P-loop_NTPase"/>
</dbReference>
<dbReference type="CDD" id="cd01428">
    <property type="entry name" value="ADK"/>
    <property type="match status" value="1"/>
</dbReference>
<feature type="binding site" evidence="5">
    <location>
        <begin position="86"/>
        <end position="89"/>
    </location>
    <ligand>
        <name>AMP</name>
        <dbReference type="ChEBI" id="CHEBI:456215"/>
    </ligand>
</feature>
<keyword evidence="5 7" id="KW-0067">ATP-binding</keyword>
<evidence type="ECO:0000256" key="2">
    <source>
        <dbReference type="ARBA" id="ARBA00022727"/>
    </source>
</evidence>
<feature type="binding site" evidence="5">
    <location>
        <position position="146"/>
    </location>
    <ligand>
        <name>AMP</name>
        <dbReference type="ChEBI" id="CHEBI:456215"/>
    </ligand>
</feature>
<dbReference type="SUPFAM" id="SSF52540">
    <property type="entry name" value="P-loop containing nucleoside triphosphate hydrolases"/>
    <property type="match status" value="1"/>
</dbReference>
<comment type="similarity">
    <text evidence="5 6">Belongs to the adenylate kinase family.</text>
</comment>
<evidence type="ECO:0000256" key="7">
    <source>
        <dbReference type="RuleBase" id="RU003331"/>
    </source>
</evidence>
<dbReference type="Pfam" id="PF00406">
    <property type="entry name" value="ADK"/>
    <property type="match status" value="1"/>
</dbReference>
<comment type="caution">
    <text evidence="8">The sequence shown here is derived from an EMBL/GenBank/DDBJ whole genome shotgun (WGS) entry which is preliminary data.</text>
</comment>
<organism evidence="8 9">
    <name type="scientific">Solitalea longa</name>
    <dbReference type="NCBI Taxonomy" id="2079460"/>
    <lineage>
        <taxon>Bacteria</taxon>
        <taxon>Pseudomonadati</taxon>
        <taxon>Bacteroidota</taxon>
        <taxon>Sphingobacteriia</taxon>
        <taxon>Sphingobacteriales</taxon>
        <taxon>Sphingobacteriaceae</taxon>
        <taxon>Solitalea</taxon>
    </lineage>
</organism>
<evidence type="ECO:0000256" key="6">
    <source>
        <dbReference type="RuleBase" id="RU003330"/>
    </source>
</evidence>
<sequence length="190" mass="20675">MLNLVLFGPPGAGKGTQSQKLIDKYQLVHLSTGDILRAEIAAGTELGLEAKKLMDQGVLVPDEVVIGMISNKLDANSNAKGFIFDGFPRTVAQAEALDQLLTSKNTAISGMIALEVENEELKKRLLLRGKDSGRADDQNPEVIQKRIDEYNNKTAPVANYYQGQDKFTGVYGIGVIDEIFSNICIVVDAY</sequence>
<evidence type="ECO:0000313" key="9">
    <source>
        <dbReference type="Proteomes" id="UP000236893"/>
    </source>
</evidence>
<dbReference type="EMBL" id="PQVF01000006">
    <property type="protein sequence ID" value="POY36701.1"/>
    <property type="molecule type" value="Genomic_DNA"/>
</dbReference>
<accession>A0A2S5A296</accession>
<keyword evidence="4 5" id="KW-0418">Kinase</keyword>
<dbReference type="NCBIfam" id="NF001381">
    <property type="entry name" value="PRK00279.1-3"/>
    <property type="match status" value="1"/>
</dbReference>
<proteinExistence type="inferred from homology"/>
<evidence type="ECO:0000313" key="8">
    <source>
        <dbReference type="EMBL" id="POY36701.1"/>
    </source>
</evidence>
<dbReference type="GO" id="GO:0005524">
    <property type="term" value="F:ATP binding"/>
    <property type="evidence" value="ECO:0007669"/>
    <property type="project" value="UniProtKB-UniRule"/>
</dbReference>
<comment type="subunit">
    <text evidence="5 7">Monomer.</text>
</comment>
<dbReference type="PROSITE" id="PS00113">
    <property type="entry name" value="ADENYLATE_KINASE"/>
    <property type="match status" value="1"/>
</dbReference>
<keyword evidence="9" id="KW-1185">Reference proteome</keyword>
<feature type="region of interest" description="NMP" evidence="5">
    <location>
        <begin position="31"/>
        <end position="60"/>
    </location>
</feature>
<dbReference type="NCBIfam" id="NF011104">
    <property type="entry name" value="PRK14531.1"/>
    <property type="match status" value="1"/>
</dbReference>
<dbReference type="NCBIfam" id="NF011101">
    <property type="entry name" value="PRK14528.1"/>
    <property type="match status" value="1"/>
</dbReference>
<evidence type="ECO:0000256" key="3">
    <source>
        <dbReference type="ARBA" id="ARBA00022741"/>
    </source>
</evidence>
<dbReference type="InterPro" id="IPR000850">
    <property type="entry name" value="Adenylat/UMP-CMP_kin"/>
</dbReference>
<keyword evidence="1 5" id="KW-0808">Transferase</keyword>
<comment type="subcellular location">
    <subcellularLocation>
        <location evidence="5 7">Cytoplasm</location>
    </subcellularLocation>
</comment>
<keyword evidence="2 5" id="KW-0545">Nucleotide biosynthesis</keyword>
<comment type="pathway">
    <text evidence="5">Purine metabolism; AMP biosynthesis via salvage pathway; AMP from ADP: step 1/1.</text>
</comment>
<comment type="function">
    <text evidence="5">Catalyzes the reversible transfer of the terminal phosphate group between ATP and AMP. Plays an important role in cellular energy homeostasis and in adenine nucleotide metabolism.</text>
</comment>
<comment type="catalytic activity">
    <reaction evidence="5 7">
        <text>AMP + ATP = 2 ADP</text>
        <dbReference type="Rhea" id="RHEA:12973"/>
        <dbReference type="ChEBI" id="CHEBI:30616"/>
        <dbReference type="ChEBI" id="CHEBI:456215"/>
        <dbReference type="ChEBI" id="CHEBI:456216"/>
        <dbReference type="EC" id="2.7.4.3"/>
    </reaction>
</comment>
<comment type="domain">
    <text evidence="5">Consists of three domains, a large central CORE domain and two small peripheral domains, NMPbind and LID, which undergo movements during catalysis. The LID domain closes over the site of phosphoryl transfer upon ATP binding. Assembling and dissambling the active center during each catalytic cycle provides an effective means to prevent ATP hydrolysis.</text>
</comment>
<reference evidence="8 9" key="1">
    <citation type="submission" date="2018-01" db="EMBL/GenBank/DDBJ databases">
        <authorList>
            <person name="Gaut B.S."/>
            <person name="Morton B.R."/>
            <person name="Clegg M.T."/>
            <person name="Duvall M.R."/>
        </authorList>
    </citation>
    <scope>NUCLEOTIDE SEQUENCE [LARGE SCALE GENOMIC DNA]</scope>
    <source>
        <strain evidence="8 9">HR-AV</strain>
    </source>
</reference>
<feature type="binding site" evidence="5">
    <location>
        <position position="93"/>
    </location>
    <ligand>
        <name>AMP</name>
        <dbReference type="ChEBI" id="CHEBI:456215"/>
    </ligand>
</feature>
<dbReference type="GO" id="GO:0005737">
    <property type="term" value="C:cytoplasm"/>
    <property type="evidence" value="ECO:0007669"/>
    <property type="project" value="UniProtKB-SubCell"/>
</dbReference>
<feature type="binding site" evidence="5">
    <location>
        <begin position="58"/>
        <end position="60"/>
    </location>
    <ligand>
        <name>AMP</name>
        <dbReference type="ChEBI" id="CHEBI:456215"/>
    </ligand>
</feature>